<evidence type="ECO:0000313" key="1">
    <source>
        <dbReference type="EMBL" id="SVC27482.1"/>
    </source>
</evidence>
<gene>
    <name evidence="1" type="ORF">METZ01_LOCUS280336</name>
</gene>
<name>A0A382KWI7_9ZZZZ</name>
<sequence length="68" mass="7512">VPALSGKAATGREPLTLLCGDLHTFRIEALSLTDRPRRRGRCAVLAFFIRSNQDTPPRRAALTGPLRR</sequence>
<accession>A0A382KWI7</accession>
<dbReference type="EMBL" id="UINC01082583">
    <property type="protein sequence ID" value="SVC27482.1"/>
    <property type="molecule type" value="Genomic_DNA"/>
</dbReference>
<feature type="non-terminal residue" evidence="1">
    <location>
        <position position="1"/>
    </location>
</feature>
<organism evidence="1">
    <name type="scientific">marine metagenome</name>
    <dbReference type="NCBI Taxonomy" id="408172"/>
    <lineage>
        <taxon>unclassified sequences</taxon>
        <taxon>metagenomes</taxon>
        <taxon>ecological metagenomes</taxon>
    </lineage>
</organism>
<feature type="non-terminal residue" evidence="1">
    <location>
        <position position="68"/>
    </location>
</feature>
<proteinExistence type="predicted"/>
<dbReference type="AlphaFoldDB" id="A0A382KWI7"/>
<protein>
    <submittedName>
        <fullName evidence="1">Uncharacterized protein</fullName>
    </submittedName>
</protein>
<reference evidence="1" key="1">
    <citation type="submission" date="2018-05" db="EMBL/GenBank/DDBJ databases">
        <authorList>
            <person name="Lanie J.A."/>
            <person name="Ng W.-L."/>
            <person name="Kazmierczak K.M."/>
            <person name="Andrzejewski T.M."/>
            <person name="Davidsen T.M."/>
            <person name="Wayne K.J."/>
            <person name="Tettelin H."/>
            <person name="Glass J.I."/>
            <person name="Rusch D."/>
            <person name="Podicherti R."/>
            <person name="Tsui H.-C.T."/>
            <person name="Winkler M.E."/>
        </authorList>
    </citation>
    <scope>NUCLEOTIDE SEQUENCE</scope>
</reference>